<dbReference type="HAMAP" id="MF_01369_B">
    <property type="entry name" value="Ribosomal_uL23_B"/>
    <property type="match status" value="1"/>
</dbReference>
<dbReference type="SUPFAM" id="SSF54189">
    <property type="entry name" value="Ribosomal proteins S24e, L23 and L15e"/>
    <property type="match status" value="1"/>
</dbReference>
<dbReference type="EMBL" id="KU646491">
    <property type="protein sequence ID" value="ANI25523.1"/>
    <property type="molecule type" value="Genomic_DNA"/>
</dbReference>
<comment type="subcellular location">
    <subcellularLocation>
        <location evidence="4">Plastid</location>
        <location evidence="4">Chloroplast</location>
    </subcellularLocation>
</comment>
<dbReference type="InterPro" id="IPR013025">
    <property type="entry name" value="Ribosomal_uL23-like"/>
</dbReference>
<sequence>MIDKIKYPINSAKQERILKNRQYIFDVDLKATKTEIKRWVEGYFGVKVIGMNSHRPPRKMKRMGIAVGYPVRYKRMIITVKPGDSILS</sequence>
<keyword evidence="5" id="KW-0150">Chloroplast</keyword>
<dbReference type="Gene3D" id="3.30.70.330">
    <property type="match status" value="1"/>
</dbReference>
<keyword evidence="3 4" id="KW-0687">Ribonucleoprotein</keyword>
<keyword evidence="4" id="KW-0694">RNA-binding</keyword>
<dbReference type="GO" id="GO:0003735">
    <property type="term" value="F:structural constituent of ribosome"/>
    <property type="evidence" value="ECO:0007669"/>
    <property type="project" value="InterPro"/>
</dbReference>
<keyword evidence="2 4" id="KW-0689">Ribosomal protein</keyword>
<dbReference type="Pfam" id="PF00276">
    <property type="entry name" value="Ribosomal_L23"/>
    <property type="match status" value="1"/>
</dbReference>
<protein>
    <recommendedName>
        <fullName evidence="4">Large ribosomal subunit protein uL23c</fullName>
    </recommendedName>
</protein>
<evidence type="ECO:0000313" key="5">
    <source>
        <dbReference type="EMBL" id="ANI25523.1"/>
    </source>
</evidence>
<dbReference type="RefSeq" id="YP_009258489.1">
    <property type="nucleotide sequence ID" value="NC_030356.1"/>
</dbReference>
<evidence type="ECO:0000256" key="4">
    <source>
        <dbReference type="HAMAP-Rule" id="MF_01369"/>
    </source>
</evidence>
<geneLocation type="chloroplast" evidence="5"/>
<comment type="similarity">
    <text evidence="1 4">Belongs to the universal ribosomal protein uL23 family.</text>
</comment>
<evidence type="ECO:0000256" key="2">
    <source>
        <dbReference type="ARBA" id="ARBA00022980"/>
    </source>
</evidence>
<organism evidence="5">
    <name type="scientific">Netrium digitus</name>
    <dbReference type="NCBI Taxonomy" id="43946"/>
    <lineage>
        <taxon>Eukaryota</taxon>
        <taxon>Viridiplantae</taxon>
        <taxon>Streptophyta</taxon>
        <taxon>Zygnematophyceae</taxon>
        <taxon>Zygnematophycidae</taxon>
        <taxon>Zygnematales</taxon>
        <taxon>Zygnemataceae</taxon>
        <taxon>Netrium</taxon>
    </lineage>
</organism>
<comment type="function">
    <text evidence="4">Binds to 23S rRNA.</text>
</comment>
<dbReference type="GO" id="GO:0009507">
    <property type="term" value="C:chloroplast"/>
    <property type="evidence" value="ECO:0007669"/>
    <property type="project" value="UniProtKB-SubCell"/>
</dbReference>
<gene>
    <name evidence="4 5" type="primary">rpl23</name>
</gene>
<proteinExistence type="inferred from homology"/>
<comment type="subunit">
    <text evidence="4">Part of the 50S ribosomal subunit.</text>
</comment>
<dbReference type="InterPro" id="IPR012677">
    <property type="entry name" value="Nucleotide-bd_a/b_plait_sf"/>
</dbReference>
<dbReference type="GO" id="GO:0005840">
    <property type="term" value="C:ribosome"/>
    <property type="evidence" value="ECO:0007669"/>
    <property type="project" value="UniProtKB-KW"/>
</dbReference>
<evidence type="ECO:0000256" key="3">
    <source>
        <dbReference type="ARBA" id="ARBA00023274"/>
    </source>
</evidence>
<keyword evidence="5" id="KW-0934">Plastid</keyword>
<name>A0A191T547_9VIRI</name>
<dbReference type="GO" id="GO:1990904">
    <property type="term" value="C:ribonucleoprotein complex"/>
    <property type="evidence" value="ECO:0007669"/>
    <property type="project" value="UniProtKB-KW"/>
</dbReference>
<dbReference type="AlphaFoldDB" id="A0A191T547"/>
<dbReference type="GO" id="GO:0019843">
    <property type="term" value="F:rRNA binding"/>
    <property type="evidence" value="ECO:0007669"/>
    <property type="project" value="UniProtKB-UniRule"/>
</dbReference>
<dbReference type="PANTHER" id="PTHR11620">
    <property type="entry name" value="60S RIBOSOMAL PROTEIN L23A"/>
    <property type="match status" value="1"/>
</dbReference>
<accession>A0A191T547</accession>
<dbReference type="GeneID" id="27984780"/>
<dbReference type="GO" id="GO:0006412">
    <property type="term" value="P:translation"/>
    <property type="evidence" value="ECO:0007669"/>
    <property type="project" value="UniProtKB-UniRule"/>
</dbReference>
<dbReference type="InterPro" id="IPR012678">
    <property type="entry name" value="Ribosomal_uL23/eL15/eS24_sf"/>
</dbReference>
<keyword evidence="4" id="KW-0699">rRNA-binding</keyword>
<evidence type="ECO:0000256" key="1">
    <source>
        <dbReference type="ARBA" id="ARBA00006700"/>
    </source>
</evidence>
<reference evidence="5" key="1">
    <citation type="journal article" date="2016" name="Front. Plant Sci.">
        <title>Comparative Chloroplast Genome Analyses of Streptophyte Green Algae Uncover Major Structural Alterations in the Klebsormidiophyceae, Coleochaetophyceae and Zygnematophyceae.</title>
        <authorList>
            <person name="Lemieux C."/>
            <person name="Otis C."/>
            <person name="Turmel M."/>
        </authorList>
    </citation>
    <scope>NUCLEOTIDE SEQUENCE</scope>
</reference>